<dbReference type="InterPro" id="IPR031595">
    <property type="entry name" value="PRORP_C"/>
</dbReference>
<comment type="catalytic activity">
    <reaction evidence="1">
        <text>Endonucleolytic cleavage of RNA, removing 5'-extranucleotides from tRNA precursor.</text>
        <dbReference type="EC" id="3.1.26.5"/>
    </reaction>
</comment>
<dbReference type="PANTHER" id="PTHR13547:SF1">
    <property type="entry name" value="MITOCHONDRIAL RIBONUCLEASE P CATALYTIC SUBUNIT"/>
    <property type="match status" value="1"/>
</dbReference>
<proteinExistence type="inferred from homology"/>
<evidence type="ECO:0000256" key="2">
    <source>
        <dbReference type="ARBA" id="ARBA00001946"/>
    </source>
</evidence>
<organism evidence="15 16">
    <name type="scientific">Camellia sinensis var. sinensis</name>
    <name type="common">China tea</name>
    <dbReference type="NCBI Taxonomy" id="542762"/>
    <lineage>
        <taxon>Eukaryota</taxon>
        <taxon>Viridiplantae</taxon>
        <taxon>Streptophyta</taxon>
        <taxon>Embryophyta</taxon>
        <taxon>Tracheophyta</taxon>
        <taxon>Spermatophyta</taxon>
        <taxon>Magnoliopsida</taxon>
        <taxon>eudicotyledons</taxon>
        <taxon>Gunneridae</taxon>
        <taxon>Pentapetalae</taxon>
        <taxon>asterids</taxon>
        <taxon>Ericales</taxon>
        <taxon>Theaceae</taxon>
        <taxon>Camellia</taxon>
    </lineage>
</organism>
<gene>
    <name evidence="15" type="ORF">TEA_013513</name>
</gene>
<keyword evidence="6" id="KW-0819">tRNA processing</keyword>
<keyword evidence="9" id="KW-0378">Hydrolase</keyword>
<keyword evidence="11" id="KW-0460">Magnesium</keyword>
<evidence type="ECO:0000256" key="7">
    <source>
        <dbReference type="ARBA" id="ARBA00022722"/>
    </source>
</evidence>
<evidence type="ECO:0000256" key="6">
    <source>
        <dbReference type="ARBA" id="ARBA00022694"/>
    </source>
</evidence>
<evidence type="ECO:0000313" key="15">
    <source>
        <dbReference type="EMBL" id="THF95836.1"/>
    </source>
</evidence>
<dbReference type="Gene3D" id="3.40.50.11980">
    <property type="match status" value="1"/>
</dbReference>
<dbReference type="PANTHER" id="PTHR13547">
    <property type="match status" value="1"/>
</dbReference>
<dbReference type="EC" id="3.1.26.5" evidence="5"/>
<keyword evidence="7" id="KW-0540">Nuclease</keyword>
<dbReference type="Gene3D" id="1.25.40.10">
    <property type="entry name" value="Tetratricopeptide repeat domain"/>
    <property type="match status" value="1"/>
</dbReference>
<accession>A0A4V3WJ76</accession>
<evidence type="ECO:0000256" key="12">
    <source>
        <dbReference type="ARBA" id="ARBA00022946"/>
    </source>
</evidence>
<protein>
    <recommendedName>
        <fullName evidence="5">ribonuclease P</fullName>
        <ecNumber evidence="5">3.1.26.5</ecNumber>
    </recommendedName>
</protein>
<dbReference type="GO" id="GO:0004526">
    <property type="term" value="F:ribonuclease P activity"/>
    <property type="evidence" value="ECO:0007669"/>
    <property type="project" value="UniProtKB-EC"/>
</dbReference>
<keyword evidence="8" id="KW-0479">Metal-binding</keyword>
<keyword evidence="16" id="KW-1185">Reference proteome</keyword>
<dbReference type="GO" id="GO:0005739">
    <property type="term" value="C:mitochondrion"/>
    <property type="evidence" value="ECO:0007669"/>
    <property type="project" value="UniProtKB-SubCell"/>
</dbReference>
<evidence type="ECO:0000256" key="5">
    <source>
        <dbReference type="ARBA" id="ARBA00012179"/>
    </source>
</evidence>
<keyword evidence="10" id="KW-0862">Zinc</keyword>
<dbReference type="STRING" id="542762.A0A4V3WJ76"/>
<dbReference type="Pfam" id="PF16953">
    <property type="entry name" value="PRORP"/>
    <property type="match status" value="1"/>
</dbReference>
<keyword evidence="12" id="KW-0809">Transit peptide</keyword>
<evidence type="ECO:0000256" key="3">
    <source>
        <dbReference type="ARBA" id="ARBA00004173"/>
    </source>
</evidence>
<reference evidence="15 16" key="1">
    <citation type="journal article" date="2018" name="Proc. Natl. Acad. Sci. U.S.A.">
        <title>Draft genome sequence of Camellia sinensis var. sinensis provides insights into the evolution of the tea genome and tea quality.</title>
        <authorList>
            <person name="Wei C."/>
            <person name="Yang H."/>
            <person name="Wang S."/>
            <person name="Zhao J."/>
            <person name="Liu C."/>
            <person name="Gao L."/>
            <person name="Xia E."/>
            <person name="Lu Y."/>
            <person name="Tai Y."/>
            <person name="She G."/>
            <person name="Sun J."/>
            <person name="Cao H."/>
            <person name="Tong W."/>
            <person name="Gao Q."/>
            <person name="Li Y."/>
            <person name="Deng W."/>
            <person name="Jiang X."/>
            <person name="Wang W."/>
            <person name="Chen Q."/>
            <person name="Zhang S."/>
            <person name="Li H."/>
            <person name="Wu J."/>
            <person name="Wang P."/>
            <person name="Li P."/>
            <person name="Shi C."/>
            <person name="Zheng F."/>
            <person name="Jian J."/>
            <person name="Huang B."/>
            <person name="Shan D."/>
            <person name="Shi M."/>
            <person name="Fang C."/>
            <person name="Yue Y."/>
            <person name="Li F."/>
            <person name="Li D."/>
            <person name="Wei S."/>
            <person name="Han B."/>
            <person name="Jiang C."/>
            <person name="Yin Y."/>
            <person name="Xia T."/>
            <person name="Zhang Z."/>
            <person name="Bennetzen J.L."/>
            <person name="Zhao S."/>
            <person name="Wan X."/>
        </authorList>
    </citation>
    <scope>NUCLEOTIDE SEQUENCE [LARGE SCALE GENOMIC DNA]</scope>
    <source>
        <strain evidence="16">cv. Shuchazao</strain>
        <tissue evidence="15">Leaf</tissue>
    </source>
</reference>
<sequence>MVIESGSPLQHIRLIQLIPNRDRTTSLSNSIRPISKGCVAADRRLICCCRLPVALLLPIAGVSPRRRCCCCRSPASRLAAAAAAARVTEETAGVVERWFEFERAAEVGEVNWDVGKVREEVVKGGGGGMDKGGSEMGIGELRGCKWMKWVGWGLRLQSAPNGCQVIDGANVGLVNRHNFNFSQLNSIVNQLHQMRPSKRLLLLVLHKSHVTGGPAQSHNNKKLLENWKRSGALYATPAGSNDDW</sequence>
<evidence type="ECO:0000256" key="11">
    <source>
        <dbReference type="ARBA" id="ARBA00022842"/>
    </source>
</evidence>
<evidence type="ECO:0000256" key="10">
    <source>
        <dbReference type="ARBA" id="ARBA00022833"/>
    </source>
</evidence>
<evidence type="ECO:0000313" key="16">
    <source>
        <dbReference type="Proteomes" id="UP000306102"/>
    </source>
</evidence>
<dbReference type="Proteomes" id="UP000306102">
    <property type="component" value="Unassembled WGS sequence"/>
</dbReference>
<dbReference type="InterPro" id="IPR011990">
    <property type="entry name" value="TPR-like_helical_dom_sf"/>
</dbReference>
<feature type="domain" description="PRORP" evidence="14">
    <location>
        <begin position="165"/>
        <end position="244"/>
    </location>
</feature>
<evidence type="ECO:0000259" key="14">
    <source>
        <dbReference type="Pfam" id="PF16953"/>
    </source>
</evidence>
<keyword evidence="13" id="KW-0496">Mitochondrion</keyword>
<comment type="cofactor">
    <cofactor evidence="2">
        <name>Mg(2+)</name>
        <dbReference type="ChEBI" id="CHEBI:18420"/>
    </cofactor>
</comment>
<evidence type="ECO:0000256" key="8">
    <source>
        <dbReference type="ARBA" id="ARBA00022723"/>
    </source>
</evidence>
<comment type="subcellular location">
    <subcellularLocation>
        <location evidence="3">Mitochondrion</location>
    </subcellularLocation>
</comment>
<comment type="caution">
    <text evidence="15">The sequence shown here is derived from an EMBL/GenBank/DDBJ whole genome shotgun (WGS) entry which is preliminary data.</text>
</comment>
<dbReference type="GO" id="GO:0046872">
    <property type="term" value="F:metal ion binding"/>
    <property type="evidence" value="ECO:0007669"/>
    <property type="project" value="UniProtKB-KW"/>
</dbReference>
<comment type="similarity">
    <text evidence="4">Belongs to the PPR family. P subfamily.</text>
</comment>
<evidence type="ECO:0000256" key="4">
    <source>
        <dbReference type="ARBA" id="ARBA00007626"/>
    </source>
</evidence>
<dbReference type="GO" id="GO:0001682">
    <property type="term" value="P:tRNA 5'-leader removal"/>
    <property type="evidence" value="ECO:0007669"/>
    <property type="project" value="TreeGrafter"/>
</dbReference>
<evidence type="ECO:0000256" key="13">
    <source>
        <dbReference type="ARBA" id="ARBA00023128"/>
    </source>
</evidence>
<dbReference type="AlphaFoldDB" id="A0A4V3WJ76"/>
<evidence type="ECO:0000256" key="9">
    <source>
        <dbReference type="ARBA" id="ARBA00022801"/>
    </source>
</evidence>
<name>A0A4V3WJ76_CAMSN</name>
<evidence type="ECO:0000256" key="1">
    <source>
        <dbReference type="ARBA" id="ARBA00000928"/>
    </source>
</evidence>
<dbReference type="EMBL" id="SDRB02013132">
    <property type="protein sequence ID" value="THF95836.1"/>
    <property type="molecule type" value="Genomic_DNA"/>
</dbReference>